<feature type="compositionally biased region" description="Polar residues" evidence="1">
    <location>
        <begin position="47"/>
        <end position="66"/>
    </location>
</feature>
<feature type="signal peptide" evidence="2">
    <location>
        <begin position="1"/>
        <end position="22"/>
    </location>
</feature>
<keyword evidence="4" id="KW-1185">Reference proteome</keyword>
<gene>
    <name evidence="3" type="ORF">LU297_02200</name>
</gene>
<dbReference type="RefSeq" id="WP_263076786.1">
    <property type="nucleotide sequence ID" value="NZ_CP089977.1"/>
</dbReference>
<protein>
    <submittedName>
        <fullName evidence="3">Uncharacterized protein</fullName>
    </submittedName>
</protein>
<dbReference type="EMBL" id="CP089977">
    <property type="protein sequence ID" value="UXZ05285.1"/>
    <property type="molecule type" value="Genomic_DNA"/>
</dbReference>
<organism evidence="3 4">
    <name type="scientific">Moraxella nasicaprae</name>
    <dbReference type="NCBI Taxonomy" id="2904122"/>
    <lineage>
        <taxon>Bacteria</taxon>
        <taxon>Pseudomonadati</taxon>
        <taxon>Pseudomonadota</taxon>
        <taxon>Gammaproteobacteria</taxon>
        <taxon>Moraxellales</taxon>
        <taxon>Moraxellaceae</taxon>
        <taxon>Moraxella</taxon>
    </lineage>
</organism>
<reference evidence="3" key="1">
    <citation type="submission" date="2021-12" db="EMBL/GenBank/DDBJ databases">
        <title>taxonomy of Moraxella sp. ZY201224.</title>
        <authorList>
            <person name="Li F."/>
        </authorList>
    </citation>
    <scope>NUCLEOTIDE SEQUENCE</scope>
    <source>
        <strain evidence="3">ZY201224</strain>
    </source>
</reference>
<keyword evidence="2" id="KW-0732">Signal</keyword>
<evidence type="ECO:0000313" key="4">
    <source>
        <dbReference type="Proteomes" id="UP001063782"/>
    </source>
</evidence>
<feature type="region of interest" description="Disordered" evidence="1">
    <location>
        <begin position="34"/>
        <end position="79"/>
    </location>
</feature>
<evidence type="ECO:0000256" key="1">
    <source>
        <dbReference type="SAM" id="MobiDB-lite"/>
    </source>
</evidence>
<evidence type="ECO:0000313" key="3">
    <source>
        <dbReference type="EMBL" id="UXZ05285.1"/>
    </source>
</evidence>
<accession>A0ABY6F5X5</accession>
<name>A0ABY6F5X5_9GAMM</name>
<feature type="chain" id="PRO_5045975741" evidence="2">
    <location>
        <begin position="23"/>
        <end position="79"/>
    </location>
</feature>
<dbReference type="Proteomes" id="UP001063782">
    <property type="component" value="Chromosome"/>
</dbReference>
<sequence length="79" mass="8598">MMKKVFISTMSLLVFNIGVAQAKPETVQIADTESANVTKQQDESDVSKSQSVLQSNNEAEVRSTGQARYHAQRNAADAP</sequence>
<proteinExistence type="predicted"/>
<evidence type="ECO:0000256" key="2">
    <source>
        <dbReference type="SAM" id="SignalP"/>
    </source>
</evidence>